<dbReference type="AlphaFoldDB" id="A0AAV6SJQ4"/>
<organism evidence="1 2">
    <name type="scientific">Solea senegalensis</name>
    <name type="common">Senegalese sole</name>
    <dbReference type="NCBI Taxonomy" id="28829"/>
    <lineage>
        <taxon>Eukaryota</taxon>
        <taxon>Metazoa</taxon>
        <taxon>Chordata</taxon>
        <taxon>Craniata</taxon>
        <taxon>Vertebrata</taxon>
        <taxon>Euteleostomi</taxon>
        <taxon>Actinopterygii</taxon>
        <taxon>Neopterygii</taxon>
        <taxon>Teleostei</taxon>
        <taxon>Neoteleostei</taxon>
        <taxon>Acanthomorphata</taxon>
        <taxon>Carangaria</taxon>
        <taxon>Pleuronectiformes</taxon>
        <taxon>Pleuronectoidei</taxon>
        <taxon>Soleidae</taxon>
        <taxon>Solea</taxon>
    </lineage>
</organism>
<comment type="caution">
    <text evidence="1">The sequence shown here is derived from an EMBL/GenBank/DDBJ whole genome shotgun (WGS) entry which is preliminary data.</text>
</comment>
<protein>
    <submittedName>
        <fullName evidence="1">Uncharacterized protein</fullName>
    </submittedName>
</protein>
<accession>A0AAV6SJQ4</accession>
<keyword evidence="2" id="KW-1185">Reference proteome</keyword>
<sequence length="55" mass="6164">MFIWLKRRTGVHTTSTAASPHTLLLQSDKDLKICREPGGNLEGTWGEEEPLEPES</sequence>
<name>A0AAV6SJQ4_SOLSE</name>
<dbReference type="EMBL" id="JAGKHQ010000004">
    <property type="protein sequence ID" value="KAG7518230.1"/>
    <property type="molecule type" value="Genomic_DNA"/>
</dbReference>
<gene>
    <name evidence="1" type="ORF">JOB18_029275</name>
</gene>
<proteinExistence type="predicted"/>
<evidence type="ECO:0000313" key="2">
    <source>
        <dbReference type="Proteomes" id="UP000693946"/>
    </source>
</evidence>
<evidence type="ECO:0000313" key="1">
    <source>
        <dbReference type="EMBL" id="KAG7518230.1"/>
    </source>
</evidence>
<dbReference type="Proteomes" id="UP000693946">
    <property type="component" value="Linkage Group LG12"/>
</dbReference>
<reference evidence="1 2" key="1">
    <citation type="journal article" date="2021" name="Sci. Rep.">
        <title>Chromosome anchoring in Senegalese sole (Solea senegalensis) reveals sex-associated markers and genome rearrangements in flatfish.</title>
        <authorList>
            <person name="Guerrero-Cozar I."/>
            <person name="Gomez-Garrido J."/>
            <person name="Berbel C."/>
            <person name="Martinez-Blanch J.F."/>
            <person name="Alioto T."/>
            <person name="Claros M.G."/>
            <person name="Gagnaire P.A."/>
            <person name="Manchado M."/>
        </authorList>
    </citation>
    <scope>NUCLEOTIDE SEQUENCE [LARGE SCALE GENOMIC DNA]</scope>
    <source>
        <strain evidence="1">Sse05_10M</strain>
    </source>
</reference>